<organism evidence="1">
    <name type="scientific">marine sediment metagenome</name>
    <dbReference type="NCBI Taxonomy" id="412755"/>
    <lineage>
        <taxon>unclassified sequences</taxon>
        <taxon>metagenomes</taxon>
        <taxon>ecological metagenomes</taxon>
    </lineage>
</organism>
<evidence type="ECO:0000313" key="1">
    <source>
        <dbReference type="EMBL" id="KKN32734.1"/>
    </source>
</evidence>
<protein>
    <submittedName>
        <fullName evidence="1">Uncharacterized protein</fullName>
    </submittedName>
</protein>
<sequence length="151" mass="16910">MPPVVVDTPRKAKLALRYVSAALVAMGAPPASFDAEEFLTEAHFCVIDEENEAVISLSRDDIPLGEETWFTHTIGGPTSAWRGLMRTVRAHFDSIGKGSVPLLYPEREGAQRVAITRETEILATTVIEINGKRFRLHRAKSKEIRLRRRQT</sequence>
<proteinExistence type="predicted"/>
<accession>A0A0F9PR93</accession>
<reference evidence="1" key="1">
    <citation type="journal article" date="2015" name="Nature">
        <title>Complex archaea that bridge the gap between prokaryotes and eukaryotes.</title>
        <authorList>
            <person name="Spang A."/>
            <person name="Saw J.H."/>
            <person name="Jorgensen S.L."/>
            <person name="Zaremba-Niedzwiedzka K."/>
            <person name="Martijn J."/>
            <person name="Lind A.E."/>
            <person name="van Eijk R."/>
            <person name="Schleper C."/>
            <person name="Guy L."/>
            <person name="Ettema T.J."/>
        </authorList>
    </citation>
    <scope>NUCLEOTIDE SEQUENCE</scope>
</reference>
<dbReference type="AlphaFoldDB" id="A0A0F9PR93"/>
<comment type="caution">
    <text evidence="1">The sequence shown here is derived from an EMBL/GenBank/DDBJ whole genome shotgun (WGS) entry which is preliminary data.</text>
</comment>
<name>A0A0F9PR93_9ZZZZ</name>
<gene>
    <name evidence="1" type="ORF">LCGC14_0810780</name>
</gene>
<dbReference type="EMBL" id="LAZR01002231">
    <property type="protein sequence ID" value="KKN32734.1"/>
    <property type="molecule type" value="Genomic_DNA"/>
</dbReference>